<protein>
    <submittedName>
        <fullName evidence="1">Uncharacterized protein</fullName>
    </submittedName>
</protein>
<dbReference type="InterPro" id="IPR046341">
    <property type="entry name" value="SET_dom_sf"/>
</dbReference>
<dbReference type="InterPro" id="IPR050600">
    <property type="entry name" value="SETD3_SETD6_MTase"/>
</dbReference>
<dbReference type="Gene3D" id="3.90.1410.10">
    <property type="entry name" value="set domain protein methyltransferase, domain 1"/>
    <property type="match status" value="1"/>
</dbReference>
<dbReference type="GO" id="GO:0016279">
    <property type="term" value="F:protein-lysine N-methyltransferase activity"/>
    <property type="evidence" value="ECO:0007669"/>
    <property type="project" value="TreeGrafter"/>
</dbReference>
<name>A0A7H9HUZ2_9SACH</name>
<dbReference type="OrthoDB" id="42889at2759"/>
<dbReference type="GO" id="GO:0005634">
    <property type="term" value="C:nucleus"/>
    <property type="evidence" value="ECO:0007669"/>
    <property type="project" value="TreeGrafter"/>
</dbReference>
<gene>
    <name evidence="1" type="ORF">HG537_0E05450</name>
</gene>
<evidence type="ECO:0000313" key="1">
    <source>
        <dbReference type="EMBL" id="QLQ81190.1"/>
    </source>
</evidence>
<dbReference type="PANTHER" id="PTHR13271">
    <property type="entry name" value="UNCHARACTERIZED PUTATIVE METHYLTRANSFERASE"/>
    <property type="match status" value="1"/>
</dbReference>
<dbReference type="Proteomes" id="UP000510647">
    <property type="component" value="Chromosome 5"/>
</dbReference>
<dbReference type="EMBL" id="CP059271">
    <property type="protein sequence ID" value="QLQ81190.1"/>
    <property type="molecule type" value="Genomic_DNA"/>
</dbReference>
<sequence>MQSEKIQRLLEWGRRFGVEIPSGVRFEHDEIEGIRCICTETIESPTLSIPNELVIRKELLGSALPNISYKDADSNTYLKFLLAKLMYDNRDEQIKDLREKFKPYLDCLPAVVDSPLIWNPQEQALLQGTNLGNSLRDTLYAIWRQWYTAIQDCDLFDKTVIQKDLELYENYRQTSMETIYDSILMETVNRTPTVWYSFSAFLWSHLIFLSRAFPEYVLNSNCEKHHVMLLPIVDLLNHDYKCKVEWLGSASKFSYKYLGTAEKGTQLYNNYGRKGNEELLSGYGFVLIDNPCSSVALRIKLGFDSISEILTNEPNIQLLTLEDYTTFAFDRRPNGNGNQEGKSAERIFREGVTYLICKDNESSLQNMLNLFAYLNKADQENWNELTSQFRGLQNLRLALDQKLRQMDVKRIETEPTHQYPIDHHRKQNAMTYKEEQVSILKWALSLLKSKEKQWLSENKTGLLTAKKIMKYDPSFLDEELPAIFGSNVDDYLTSLSSDQFLALWISVKLFKKSFIAKYSWVEEDYKNFISDNINVVPISDPEADSFHRALFDKSGARYNISIEDIRSVFRFLAGRTFTRLASRDQETILVRRLA</sequence>
<evidence type="ECO:0000313" key="2">
    <source>
        <dbReference type="Proteomes" id="UP000510647"/>
    </source>
</evidence>
<accession>A0A7H9HUZ2</accession>
<reference evidence="1 2" key="1">
    <citation type="submission" date="2020-06" db="EMBL/GenBank/DDBJ databases">
        <title>The yeast mating-type switching endonuclease HO is a domesticated member of an unorthodox homing genetic element family.</title>
        <authorList>
            <person name="Coughlan A.Y."/>
            <person name="Lombardi L."/>
            <person name="Braun-Galleani S."/>
            <person name="Martos A.R."/>
            <person name="Galeote V."/>
            <person name="Bigey F."/>
            <person name="Dequin S."/>
            <person name="Byrne K.P."/>
            <person name="Wolfe K.H."/>
        </authorList>
    </citation>
    <scope>NUCLEOTIDE SEQUENCE [LARGE SCALE GENOMIC DNA]</scope>
    <source>
        <strain evidence="1 2">CBS2947</strain>
    </source>
</reference>
<dbReference type="AlphaFoldDB" id="A0A7H9HUZ2"/>
<organism evidence="1 2">
    <name type="scientific">Torulaspora globosa</name>
    <dbReference type="NCBI Taxonomy" id="48254"/>
    <lineage>
        <taxon>Eukaryota</taxon>
        <taxon>Fungi</taxon>
        <taxon>Dikarya</taxon>
        <taxon>Ascomycota</taxon>
        <taxon>Saccharomycotina</taxon>
        <taxon>Saccharomycetes</taxon>
        <taxon>Saccharomycetales</taxon>
        <taxon>Saccharomycetaceae</taxon>
        <taxon>Torulaspora</taxon>
    </lineage>
</organism>
<dbReference type="SUPFAM" id="SSF82199">
    <property type="entry name" value="SET domain"/>
    <property type="match status" value="1"/>
</dbReference>
<dbReference type="PANTHER" id="PTHR13271:SF147">
    <property type="entry name" value="PROTEIN-LYSINE N-METHYLTRANSFERASE EFM1-RELATED"/>
    <property type="match status" value="1"/>
</dbReference>
<proteinExistence type="predicted"/>
<keyword evidence="2" id="KW-1185">Reference proteome</keyword>